<dbReference type="GO" id="GO:0000977">
    <property type="term" value="F:RNA polymerase II transcription regulatory region sequence-specific DNA binding"/>
    <property type="evidence" value="ECO:0007669"/>
    <property type="project" value="TreeGrafter"/>
</dbReference>
<keyword evidence="2" id="KW-0805">Transcription regulation</keyword>
<evidence type="ECO:0000256" key="5">
    <source>
        <dbReference type="ARBA" id="ARBA00023242"/>
    </source>
</evidence>
<dbReference type="GO" id="GO:0000981">
    <property type="term" value="F:DNA-binding transcription factor activity, RNA polymerase II-specific"/>
    <property type="evidence" value="ECO:0007669"/>
    <property type="project" value="TreeGrafter"/>
</dbReference>
<dbReference type="PROSITE" id="PS50888">
    <property type="entry name" value="BHLH"/>
    <property type="match status" value="1"/>
</dbReference>
<accession>A0A1D2MDS0</accession>
<gene>
    <name evidence="8" type="ORF">Ocin01_15524</name>
</gene>
<feature type="compositionally biased region" description="Gly residues" evidence="6">
    <location>
        <begin position="162"/>
        <end position="173"/>
    </location>
</feature>
<sequence length="223" mass="24188">MPRRKKSSNENQSRSSLSINKEKPQQRYAANARERARMRVLSRAFCRLKTTLPWVPADTKLSKLDTLRLAASYIAHLKGILQEEPLIGSNESSLHPAMSMTWPFGFNRPLGGSPGEGSHDGGSLEGSEDDDEDDDGESISSCTWEEVTPTAKDCVHLDTPRRGGGGRARGKGGNNNNSQNSEDKDSSSQLSTKSSATNHGCLNSNTIISNTSRPLSQTTAPFP</sequence>
<evidence type="ECO:0000256" key="1">
    <source>
        <dbReference type="ARBA" id="ARBA00004123"/>
    </source>
</evidence>
<evidence type="ECO:0000313" key="8">
    <source>
        <dbReference type="EMBL" id="ODM91157.1"/>
    </source>
</evidence>
<evidence type="ECO:0000259" key="7">
    <source>
        <dbReference type="PROSITE" id="PS50888"/>
    </source>
</evidence>
<evidence type="ECO:0000313" key="9">
    <source>
        <dbReference type="Proteomes" id="UP000094527"/>
    </source>
</evidence>
<keyword evidence="9" id="KW-1185">Reference proteome</keyword>
<dbReference type="GO" id="GO:0032502">
    <property type="term" value="P:developmental process"/>
    <property type="evidence" value="ECO:0007669"/>
    <property type="project" value="TreeGrafter"/>
</dbReference>
<dbReference type="STRING" id="48709.A0A1D2MDS0"/>
<keyword evidence="4" id="KW-0804">Transcription</keyword>
<organism evidence="8 9">
    <name type="scientific">Orchesella cincta</name>
    <name type="common">Springtail</name>
    <name type="synonym">Podura cincta</name>
    <dbReference type="NCBI Taxonomy" id="48709"/>
    <lineage>
        <taxon>Eukaryota</taxon>
        <taxon>Metazoa</taxon>
        <taxon>Ecdysozoa</taxon>
        <taxon>Arthropoda</taxon>
        <taxon>Hexapoda</taxon>
        <taxon>Collembola</taxon>
        <taxon>Entomobryomorpha</taxon>
        <taxon>Entomobryoidea</taxon>
        <taxon>Orchesellidae</taxon>
        <taxon>Orchesellinae</taxon>
        <taxon>Orchesella</taxon>
    </lineage>
</organism>
<dbReference type="SMART" id="SM00353">
    <property type="entry name" value="HLH"/>
    <property type="match status" value="1"/>
</dbReference>
<dbReference type="InterPro" id="IPR011598">
    <property type="entry name" value="bHLH_dom"/>
</dbReference>
<dbReference type="Pfam" id="PF00010">
    <property type="entry name" value="HLH"/>
    <property type="match status" value="1"/>
</dbReference>
<evidence type="ECO:0000256" key="4">
    <source>
        <dbReference type="ARBA" id="ARBA00023163"/>
    </source>
</evidence>
<evidence type="ECO:0000256" key="3">
    <source>
        <dbReference type="ARBA" id="ARBA00023125"/>
    </source>
</evidence>
<feature type="domain" description="BHLH" evidence="7">
    <location>
        <begin position="25"/>
        <end position="77"/>
    </location>
</feature>
<name>A0A1D2MDS0_ORCCI</name>
<dbReference type="CDD" id="cd11423">
    <property type="entry name" value="bHLH_TS_musculin_like"/>
    <property type="match status" value="1"/>
</dbReference>
<evidence type="ECO:0000256" key="6">
    <source>
        <dbReference type="SAM" id="MobiDB-lite"/>
    </source>
</evidence>
<feature type="compositionally biased region" description="Acidic residues" evidence="6">
    <location>
        <begin position="126"/>
        <end position="137"/>
    </location>
</feature>
<feature type="region of interest" description="Disordered" evidence="6">
    <location>
        <begin position="1"/>
        <end position="29"/>
    </location>
</feature>
<proteinExistence type="predicted"/>
<dbReference type="GO" id="GO:0046983">
    <property type="term" value="F:protein dimerization activity"/>
    <property type="evidence" value="ECO:0007669"/>
    <property type="project" value="InterPro"/>
</dbReference>
<comment type="caution">
    <text evidence="8">The sequence shown here is derived from an EMBL/GenBank/DDBJ whole genome shotgun (WGS) entry which is preliminary data.</text>
</comment>
<dbReference type="PANTHER" id="PTHR23349">
    <property type="entry name" value="BASIC HELIX-LOOP-HELIX TRANSCRIPTION FACTOR, TWIST"/>
    <property type="match status" value="1"/>
</dbReference>
<dbReference type="GO" id="GO:0005634">
    <property type="term" value="C:nucleus"/>
    <property type="evidence" value="ECO:0007669"/>
    <property type="project" value="UniProtKB-SubCell"/>
</dbReference>
<dbReference type="EMBL" id="LJIJ01001649">
    <property type="protein sequence ID" value="ODM91157.1"/>
    <property type="molecule type" value="Genomic_DNA"/>
</dbReference>
<dbReference type="PANTHER" id="PTHR23349:SF72">
    <property type="entry name" value="HLH54F"/>
    <property type="match status" value="1"/>
</dbReference>
<comment type="subcellular location">
    <subcellularLocation>
        <location evidence="1">Nucleus</location>
    </subcellularLocation>
</comment>
<feature type="region of interest" description="Disordered" evidence="6">
    <location>
        <begin position="105"/>
        <end position="223"/>
    </location>
</feature>
<dbReference type="FunFam" id="4.10.280.10:FF:000010">
    <property type="entry name" value="Scleraxis bHLH transcription factor"/>
    <property type="match status" value="1"/>
</dbReference>
<dbReference type="OMA" id="TWPFGFN"/>
<dbReference type="SUPFAM" id="SSF47459">
    <property type="entry name" value="HLH, helix-loop-helix DNA-binding domain"/>
    <property type="match status" value="1"/>
</dbReference>
<feature type="compositionally biased region" description="Low complexity" evidence="6">
    <location>
        <begin position="9"/>
        <end position="18"/>
    </location>
</feature>
<evidence type="ECO:0000256" key="2">
    <source>
        <dbReference type="ARBA" id="ARBA00023015"/>
    </source>
</evidence>
<feature type="compositionally biased region" description="Polar residues" evidence="6">
    <location>
        <begin position="196"/>
        <end position="223"/>
    </location>
</feature>
<keyword evidence="5" id="KW-0539">Nucleus</keyword>
<dbReference type="OrthoDB" id="6233288at2759"/>
<dbReference type="InterPro" id="IPR036638">
    <property type="entry name" value="HLH_DNA-bd_sf"/>
</dbReference>
<dbReference type="Gene3D" id="4.10.280.10">
    <property type="entry name" value="Helix-loop-helix DNA-binding domain"/>
    <property type="match status" value="1"/>
</dbReference>
<protein>
    <submittedName>
        <fullName evidence="8">Transcription factor 21</fullName>
    </submittedName>
</protein>
<keyword evidence="3" id="KW-0238">DNA-binding</keyword>
<reference evidence="8 9" key="1">
    <citation type="journal article" date="2016" name="Genome Biol. Evol.">
        <title>Gene Family Evolution Reflects Adaptation to Soil Environmental Stressors in the Genome of the Collembolan Orchesella cincta.</title>
        <authorList>
            <person name="Faddeeva-Vakhrusheva A."/>
            <person name="Derks M.F."/>
            <person name="Anvar S.Y."/>
            <person name="Agamennone V."/>
            <person name="Suring W."/>
            <person name="Smit S."/>
            <person name="van Straalen N.M."/>
            <person name="Roelofs D."/>
        </authorList>
    </citation>
    <scope>NUCLEOTIDE SEQUENCE [LARGE SCALE GENOMIC DNA]</scope>
    <source>
        <tissue evidence="8">Mixed pool</tissue>
    </source>
</reference>
<dbReference type="Proteomes" id="UP000094527">
    <property type="component" value="Unassembled WGS sequence"/>
</dbReference>
<dbReference type="InterPro" id="IPR050283">
    <property type="entry name" value="E-box_TF_Regulators"/>
</dbReference>
<dbReference type="AlphaFoldDB" id="A0A1D2MDS0"/>